<proteinExistence type="inferred from homology"/>
<dbReference type="GO" id="GO:0016887">
    <property type="term" value="F:ATP hydrolysis activity"/>
    <property type="evidence" value="ECO:0007669"/>
    <property type="project" value="InterPro"/>
</dbReference>
<feature type="domain" description="Bacterial type II secretion system protein E" evidence="2">
    <location>
        <begin position="236"/>
        <end position="395"/>
    </location>
</feature>
<evidence type="ECO:0000313" key="3">
    <source>
        <dbReference type="EMBL" id="HGM58276.1"/>
    </source>
</evidence>
<gene>
    <name evidence="3" type="ORF">ENU14_01620</name>
</gene>
<dbReference type="AlphaFoldDB" id="A0A7C4D837"/>
<dbReference type="Gene3D" id="3.30.450.370">
    <property type="match status" value="1"/>
</dbReference>
<dbReference type="InterPro" id="IPR027417">
    <property type="entry name" value="P-loop_NTPase"/>
</dbReference>
<dbReference type="Pfam" id="PF00437">
    <property type="entry name" value="T2SSE"/>
    <property type="match status" value="1"/>
</dbReference>
<dbReference type="InterPro" id="IPR050921">
    <property type="entry name" value="T4SS_GSP_E_ATPase"/>
</dbReference>
<dbReference type="Gene3D" id="1.10.390.40">
    <property type="match status" value="1"/>
</dbReference>
<sequence>MKQGFLLIVFLKNKFVNKLGGFLNKHITHIDVEEFRKLLKLIIEESRLESVKLTNVIEQYIVDNVVNIYINDRNGRLEYVVSEPSYDDNIVYALSIIYLKNPNCRDILCIEKTVVDTRDKWLREIFIQQPLTIQYYYNKIASGYGLLYPLVQDPYIEEISCSSDDRYVSVIHRKHGWYGWMNTNIVVNSEAVDRIVLSLARSIGRHISIAHPVVEGLTNNGLRISATYGREVSRKGSSFVIRKKPQISFTITKLVDNGTLPAFIAAYLWLVMEYRGFIVIAGGVSSGKTTLLQALLTLIPPTRRVVTIEDTPEITTSTGYWDPLVERIISVGEGSNIDMYSLLKFSLRRRADYLVVGEVRGVEARLLIQASRLGHGVLTTIHAESPEYVIERLVSPPISIPKNLLSNIWCIVIMENTQGIRRIREIQEVDNRVKLHSVFKMIDIDKFEPMDPESLVKNTIRLTKILDQEVLINELVSRTVFINKLVSNGVFDIGSLSEELSRYYFETADRGFKI</sequence>
<protein>
    <submittedName>
        <fullName evidence="3">Secretion system protein E</fullName>
    </submittedName>
</protein>
<dbReference type="Gene3D" id="3.40.50.300">
    <property type="entry name" value="P-loop containing nucleotide triphosphate hydrolases"/>
    <property type="match status" value="1"/>
</dbReference>
<evidence type="ECO:0000256" key="1">
    <source>
        <dbReference type="ARBA" id="ARBA00006611"/>
    </source>
</evidence>
<comment type="similarity">
    <text evidence="1">Belongs to the GSP E family.</text>
</comment>
<accession>A0A7C4D837</accession>
<reference evidence="3" key="1">
    <citation type="journal article" date="2020" name="mSystems">
        <title>Genome- and Community-Level Interaction Insights into Carbon Utilization and Element Cycling Functions of Hydrothermarchaeota in Hydrothermal Sediment.</title>
        <authorList>
            <person name="Zhou Z."/>
            <person name="Liu Y."/>
            <person name="Xu W."/>
            <person name="Pan J."/>
            <person name="Luo Z.H."/>
            <person name="Li M."/>
        </authorList>
    </citation>
    <scope>NUCLEOTIDE SEQUENCE [LARGE SCALE GENOMIC DNA]</scope>
    <source>
        <strain evidence="3">SpSt-642</strain>
    </source>
</reference>
<dbReference type="SUPFAM" id="SSF52540">
    <property type="entry name" value="P-loop containing nucleoside triphosphate hydrolases"/>
    <property type="match status" value="1"/>
</dbReference>
<evidence type="ECO:0000259" key="2">
    <source>
        <dbReference type="Pfam" id="PF00437"/>
    </source>
</evidence>
<dbReference type="CDD" id="cd01130">
    <property type="entry name" value="VirB11-like_ATPase"/>
    <property type="match status" value="1"/>
</dbReference>
<comment type="caution">
    <text evidence="3">The sequence shown here is derived from an EMBL/GenBank/DDBJ whole genome shotgun (WGS) entry which is preliminary data.</text>
</comment>
<dbReference type="PANTHER" id="PTHR30486">
    <property type="entry name" value="TWITCHING MOTILITY PROTEIN PILT"/>
    <property type="match status" value="1"/>
</dbReference>
<name>A0A7C4D837_STAMA</name>
<dbReference type="PANTHER" id="PTHR30486:SF6">
    <property type="entry name" value="TYPE IV PILUS RETRACTATION ATPASE PILT"/>
    <property type="match status" value="1"/>
</dbReference>
<dbReference type="EMBL" id="DTBJ01000016">
    <property type="protein sequence ID" value="HGM58276.1"/>
    <property type="molecule type" value="Genomic_DNA"/>
</dbReference>
<dbReference type="InterPro" id="IPR001482">
    <property type="entry name" value="T2SS/T4SS_dom"/>
</dbReference>
<organism evidence="3">
    <name type="scientific">Staphylothermus marinus</name>
    <dbReference type="NCBI Taxonomy" id="2280"/>
    <lineage>
        <taxon>Archaea</taxon>
        <taxon>Thermoproteota</taxon>
        <taxon>Thermoprotei</taxon>
        <taxon>Desulfurococcales</taxon>
        <taxon>Desulfurococcaceae</taxon>
        <taxon>Staphylothermus</taxon>
    </lineage>
</organism>